<accession>A0A848D1T5</accession>
<evidence type="ECO:0000313" key="2">
    <source>
        <dbReference type="EMBL" id="NME99962.1"/>
    </source>
</evidence>
<dbReference type="InterPro" id="IPR036249">
    <property type="entry name" value="Thioredoxin-like_sf"/>
</dbReference>
<gene>
    <name evidence="2" type="ORF">HF838_17145</name>
</gene>
<dbReference type="Gene3D" id="3.40.30.10">
    <property type="entry name" value="Glutaredoxin"/>
    <property type="match status" value="1"/>
</dbReference>
<reference evidence="2 3" key="1">
    <citation type="submission" date="2020-04" db="EMBL/GenBank/DDBJ databases">
        <authorList>
            <person name="Hitch T.C.A."/>
            <person name="Wylensek D."/>
            <person name="Clavel T."/>
        </authorList>
    </citation>
    <scope>NUCLEOTIDE SEQUENCE [LARGE SCALE GENOMIC DNA]</scope>
    <source>
        <strain evidence="2 3">WB01_D5_05</strain>
    </source>
</reference>
<dbReference type="Proteomes" id="UP000561326">
    <property type="component" value="Unassembled WGS sequence"/>
</dbReference>
<protein>
    <submittedName>
        <fullName evidence="2">Thioredoxin family protein</fullName>
    </submittedName>
</protein>
<feature type="domain" description="Thioredoxin" evidence="1">
    <location>
        <begin position="12"/>
        <end position="98"/>
    </location>
</feature>
<dbReference type="SUPFAM" id="SSF52833">
    <property type="entry name" value="Thioredoxin-like"/>
    <property type="match status" value="1"/>
</dbReference>
<evidence type="ECO:0000259" key="1">
    <source>
        <dbReference type="Pfam" id="PF00085"/>
    </source>
</evidence>
<organism evidence="2 3">
    <name type="scientific">Aneurinibacillus aneurinilyticus</name>
    <name type="common">Bacillus aneurinolyticus</name>
    <dbReference type="NCBI Taxonomy" id="1391"/>
    <lineage>
        <taxon>Bacteria</taxon>
        <taxon>Bacillati</taxon>
        <taxon>Bacillota</taxon>
        <taxon>Bacilli</taxon>
        <taxon>Bacillales</taxon>
        <taxon>Paenibacillaceae</taxon>
        <taxon>Aneurinibacillus group</taxon>
        <taxon>Aneurinibacillus</taxon>
    </lineage>
</organism>
<name>A0A848D1T5_ANEAE</name>
<dbReference type="CDD" id="cd02947">
    <property type="entry name" value="TRX_family"/>
    <property type="match status" value="1"/>
</dbReference>
<dbReference type="OrthoDB" id="5784238at2"/>
<evidence type="ECO:0000313" key="3">
    <source>
        <dbReference type="Proteomes" id="UP000561326"/>
    </source>
</evidence>
<dbReference type="Pfam" id="PF00085">
    <property type="entry name" value="Thioredoxin"/>
    <property type="match status" value="1"/>
</dbReference>
<dbReference type="AlphaFoldDB" id="A0A848D1T5"/>
<dbReference type="InterPro" id="IPR013766">
    <property type="entry name" value="Thioredoxin_domain"/>
</dbReference>
<sequence>MIETDSGAIRERCKDTDAAFAVYFYTPMCGTCGVAEKMLGVIEAATSALPLYKCDINFAPDLAREWRIESVPCLMLIEQGACSRKVYAMRSVPDLYDVLKPLMTK</sequence>
<dbReference type="EMBL" id="JABAGO010000037">
    <property type="protein sequence ID" value="NME99962.1"/>
    <property type="molecule type" value="Genomic_DNA"/>
</dbReference>
<dbReference type="RefSeq" id="WP_021622324.1">
    <property type="nucleotide sequence ID" value="NZ_CABKST010000168.1"/>
</dbReference>
<proteinExistence type="predicted"/>
<comment type="caution">
    <text evidence="2">The sequence shown here is derived from an EMBL/GenBank/DDBJ whole genome shotgun (WGS) entry which is preliminary data.</text>
</comment>
<dbReference type="GeneID" id="92839816"/>